<organism evidence="2 3">
    <name type="scientific">Candidatus Caccopulliclostridium gallistercoris</name>
    <dbReference type="NCBI Taxonomy" id="2840719"/>
    <lineage>
        <taxon>Bacteria</taxon>
        <taxon>Bacillati</taxon>
        <taxon>Bacillota</taxon>
        <taxon>Clostridia</taxon>
        <taxon>Candidatus Caccopulliclostridium</taxon>
    </lineage>
</organism>
<evidence type="ECO:0000313" key="2">
    <source>
        <dbReference type="EMBL" id="HIV01241.1"/>
    </source>
</evidence>
<dbReference type="Proteomes" id="UP000886861">
    <property type="component" value="Unassembled WGS sequence"/>
</dbReference>
<reference evidence="2" key="1">
    <citation type="submission" date="2020-10" db="EMBL/GenBank/DDBJ databases">
        <authorList>
            <person name="Gilroy R."/>
        </authorList>
    </citation>
    <scope>NUCLEOTIDE SEQUENCE</scope>
    <source>
        <strain evidence="2">CHK186-9395</strain>
    </source>
</reference>
<protein>
    <submittedName>
        <fullName evidence="2">Uncharacterized protein</fullName>
    </submittedName>
</protein>
<evidence type="ECO:0000256" key="1">
    <source>
        <dbReference type="SAM" id="Phobius"/>
    </source>
</evidence>
<evidence type="ECO:0000313" key="3">
    <source>
        <dbReference type="Proteomes" id="UP000886861"/>
    </source>
</evidence>
<keyword evidence="1" id="KW-0812">Transmembrane</keyword>
<name>A0A9D1SZ00_9FIRM</name>
<comment type="caution">
    <text evidence="2">The sequence shown here is derived from an EMBL/GenBank/DDBJ whole genome shotgun (WGS) entry which is preliminary data.</text>
</comment>
<feature type="transmembrane region" description="Helical" evidence="1">
    <location>
        <begin position="6"/>
        <end position="27"/>
    </location>
</feature>
<proteinExistence type="predicted"/>
<gene>
    <name evidence="2" type="ORF">IAA62_01635</name>
</gene>
<keyword evidence="1" id="KW-1133">Transmembrane helix</keyword>
<accession>A0A9D1SZ00</accession>
<sequence>MTKKITLIICYCLIGIIAAALIICAIVPKDYLPRMEDPDRLTVEYVGDSTKLAFYDTTSSSFTGQTEEDYNRLVTSFRNSFKQSVLSALFAGELIVSQIATGIGEGSITTPESGFKITFEYNEYQNVYVNGQIYNNPNYSTRPVQTNIMYCYITSDVGFSGIYLYFEDDTQADVEYYRVTTLASTSALHELCMDILNVEVEEESSEATA</sequence>
<dbReference type="EMBL" id="DVOJ01000006">
    <property type="protein sequence ID" value="HIV01241.1"/>
    <property type="molecule type" value="Genomic_DNA"/>
</dbReference>
<dbReference type="AlphaFoldDB" id="A0A9D1SZ00"/>
<reference evidence="2" key="2">
    <citation type="journal article" date="2021" name="PeerJ">
        <title>Extensive microbial diversity within the chicken gut microbiome revealed by metagenomics and culture.</title>
        <authorList>
            <person name="Gilroy R."/>
            <person name="Ravi A."/>
            <person name="Getino M."/>
            <person name="Pursley I."/>
            <person name="Horton D.L."/>
            <person name="Alikhan N.F."/>
            <person name="Baker D."/>
            <person name="Gharbi K."/>
            <person name="Hall N."/>
            <person name="Watson M."/>
            <person name="Adriaenssens E.M."/>
            <person name="Foster-Nyarko E."/>
            <person name="Jarju S."/>
            <person name="Secka A."/>
            <person name="Antonio M."/>
            <person name="Oren A."/>
            <person name="Chaudhuri R.R."/>
            <person name="La Ragione R."/>
            <person name="Hildebrand F."/>
            <person name="Pallen M.J."/>
        </authorList>
    </citation>
    <scope>NUCLEOTIDE SEQUENCE</scope>
    <source>
        <strain evidence="2">CHK186-9395</strain>
    </source>
</reference>
<keyword evidence="1" id="KW-0472">Membrane</keyword>